<feature type="domain" description="DUF305" evidence="3">
    <location>
        <begin position="51"/>
        <end position="199"/>
    </location>
</feature>
<evidence type="ECO:0000313" key="4">
    <source>
        <dbReference type="EMBL" id="MFC3098184.1"/>
    </source>
</evidence>
<dbReference type="RefSeq" id="WP_336926615.1">
    <property type="nucleotide sequence ID" value="NZ_JBANRO010000008.1"/>
</dbReference>
<dbReference type="SUPFAM" id="SSF75011">
    <property type="entry name" value="3-carboxy-cis,cis-mucoante lactonizing enzyme"/>
    <property type="match status" value="1"/>
</dbReference>
<name>A0ABV7E5Z8_9SPHN</name>
<dbReference type="PANTHER" id="PTHR36933">
    <property type="entry name" value="SLL0788 PROTEIN"/>
    <property type="match status" value="1"/>
</dbReference>
<reference evidence="5" key="1">
    <citation type="journal article" date="2019" name="Int. J. Syst. Evol. Microbiol.">
        <title>The Global Catalogue of Microorganisms (GCM) 10K type strain sequencing project: providing services to taxonomists for standard genome sequencing and annotation.</title>
        <authorList>
            <consortium name="The Broad Institute Genomics Platform"/>
            <consortium name="The Broad Institute Genome Sequencing Center for Infectious Disease"/>
            <person name="Wu L."/>
            <person name="Ma J."/>
        </authorList>
    </citation>
    <scope>NUCLEOTIDE SEQUENCE [LARGE SCALE GENOMIC DNA]</scope>
    <source>
        <strain evidence="5">KCTC 52607</strain>
    </source>
</reference>
<evidence type="ECO:0000256" key="2">
    <source>
        <dbReference type="SAM" id="SignalP"/>
    </source>
</evidence>
<feature type="region of interest" description="Disordered" evidence="1">
    <location>
        <begin position="257"/>
        <end position="293"/>
    </location>
</feature>
<evidence type="ECO:0000259" key="3">
    <source>
        <dbReference type="Pfam" id="PF03713"/>
    </source>
</evidence>
<dbReference type="Proteomes" id="UP001595456">
    <property type="component" value="Unassembled WGS sequence"/>
</dbReference>
<sequence length="747" mass="79947">MALLLAGTALLPGAALAQIAIVQPGAPGQPVRVLNEAEAVALARSSYAPADVAFMQEMIVHHAQAVEMAALVADRTNNEAIIAIAGRITASQADEMNQMREWLAERGEPAEMAGMGHVHHSGMAGMATPDQMAQLAAARSTAFDRLFLELMIAHHRGAVKMVEDLLDLPGTAADPALYAFTTDVTNDQETEIERMNAVLARLSDDPRAGLAAGFLDAGEAISNLRHVAFLQKPTGFFDPENPAELLPEIPAQEPAEVAADADAGHANHADHAAHRAAAGPAAPDAEEEAPEPRFAERSALLSFANTDMAFAGDLMVAGSYHGFNAYRLGADGVPQLAASVVCPGGQGDVSIVGNLLIMSVEETRGRVDCGLQGVRERVSAERFRGLRIFDISDITRPVQVGQVQTCRGSHTHSVVSQTPTSLIVYNSGTARVRAEEELPGCVGDVPGDDRTALFRIDVVEIPLANPGAARIVSSPAVFADPETGRLAGLWRGGDHGEETQSTSRTDQCHDITVFPSLNIAAGACSGNGILFDISDPMNPVRMDDVLDTGFAYWHSATFNNDGTRVLFTDEWGGGVRPRCQAGDPKNWGANAIYDIVEGKLVFRGYFKLPAPQSQWENCVAHNGSIIPVPGRDIFVQAWYQGGVSVIDFTDPANPFEIAYFDRGPIDERQIVVGGYWSAYWYNGRIYATEITRGIDVFALEPSEFLTAEEIAAAEAADMGETFNPQTQLPVTWSADVLRRVETSRQGG</sequence>
<dbReference type="InterPro" id="IPR012347">
    <property type="entry name" value="Ferritin-like"/>
</dbReference>
<dbReference type="InterPro" id="IPR005183">
    <property type="entry name" value="DUF305_CopM-like"/>
</dbReference>
<evidence type="ECO:0000313" key="5">
    <source>
        <dbReference type="Proteomes" id="UP001595456"/>
    </source>
</evidence>
<protein>
    <submittedName>
        <fullName evidence="4">DUF305 domain-containing protein</fullName>
    </submittedName>
</protein>
<feature type="chain" id="PRO_5046358938" evidence="2">
    <location>
        <begin position="18"/>
        <end position="747"/>
    </location>
</feature>
<comment type="caution">
    <text evidence="4">The sequence shown here is derived from an EMBL/GenBank/DDBJ whole genome shotgun (WGS) entry which is preliminary data.</text>
</comment>
<dbReference type="Gene3D" id="1.20.1260.10">
    <property type="match status" value="1"/>
</dbReference>
<keyword evidence="5" id="KW-1185">Reference proteome</keyword>
<evidence type="ECO:0000256" key="1">
    <source>
        <dbReference type="SAM" id="MobiDB-lite"/>
    </source>
</evidence>
<dbReference type="Pfam" id="PF03713">
    <property type="entry name" value="DUF305"/>
    <property type="match status" value="1"/>
</dbReference>
<dbReference type="PANTHER" id="PTHR36933:SF1">
    <property type="entry name" value="SLL0788 PROTEIN"/>
    <property type="match status" value="1"/>
</dbReference>
<proteinExistence type="predicted"/>
<organism evidence="4 5">
    <name type="scientific">Alteraurantiacibacter palmitatis</name>
    <dbReference type="NCBI Taxonomy" id="2054628"/>
    <lineage>
        <taxon>Bacteria</taxon>
        <taxon>Pseudomonadati</taxon>
        <taxon>Pseudomonadota</taxon>
        <taxon>Alphaproteobacteria</taxon>
        <taxon>Sphingomonadales</taxon>
        <taxon>Erythrobacteraceae</taxon>
        <taxon>Alteraurantiacibacter</taxon>
    </lineage>
</organism>
<feature type="compositionally biased region" description="Basic and acidic residues" evidence="1">
    <location>
        <begin position="262"/>
        <end position="273"/>
    </location>
</feature>
<dbReference type="EMBL" id="JBHRST010000016">
    <property type="protein sequence ID" value="MFC3098184.1"/>
    <property type="molecule type" value="Genomic_DNA"/>
</dbReference>
<gene>
    <name evidence="4" type="ORF">ACFODU_10320</name>
</gene>
<feature type="signal peptide" evidence="2">
    <location>
        <begin position="1"/>
        <end position="17"/>
    </location>
</feature>
<accession>A0ABV7E5Z8</accession>
<keyword evidence="2" id="KW-0732">Signal</keyword>